<dbReference type="CDD" id="cd01025">
    <property type="entry name" value="TOPRIM_recR"/>
    <property type="match status" value="1"/>
</dbReference>
<evidence type="ECO:0000256" key="1">
    <source>
        <dbReference type="ARBA" id="ARBA00022723"/>
    </source>
</evidence>
<evidence type="ECO:0000256" key="3">
    <source>
        <dbReference type="ARBA" id="ARBA00022771"/>
    </source>
</evidence>
<proteinExistence type="inferred from homology"/>
<dbReference type="SUPFAM" id="SSF111304">
    <property type="entry name" value="Recombination protein RecR"/>
    <property type="match status" value="1"/>
</dbReference>
<dbReference type="Pfam" id="PF21175">
    <property type="entry name" value="RecR_C"/>
    <property type="match status" value="1"/>
</dbReference>
<dbReference type="AlphaFoldDB" id="A0A0K8MFA0"/>
<sequence length="201" mass="21664">MQYPEPIAKLIDSYTKLPGIGAKTASRLAFYTLGMDQEDVRDFASALATVKDSITFCDICGNITTKDENPCAICSDPSRDQSIVLVLQNPKDVMAMEQTGEYHGLYHVLNGVISPSSGTGPEDINLPALIKRLSKDEAIQEVIVGTNANTDGEATAMYLARLLKPANIKVTRLATGLAVGADIDYADQLTLIKSIEGRNEL</sequence>
<dbReference type="OrthoDB" id="9802672at2"/>
<dbReference type="SMART" id="SM00493">
    <property type="entry name" value="TOPRIM"/>
    <property type="match status" value="1"/>
</dbReference>
<dbReference type="Proteomes" id="UP000253891">
    <property type="component" value="Unassembled WGS sequence"/>
</dbReference>
<reference evidence="9 10" key="1">
    <citation type="journal article" date="2015" name="BMC Genomics">
        <title>Comparative genomics of Fructobacillus spp. and Leuconostoc spp. reveals niche-specific evolution of Fructobacillus spp.</title>
        <authorList>
            <person name="Endo A."/>
            <person name="Tanizawa Y."/>
            <person name="Tanaka N."/>
            <person name="Maeno S."/>
            <person name="Kumar H."/>
            <person name="Shiwa Y."/>
            <person name="Okada S."/>
            <person name="Yoshikawa H."/>
            <person name="Dicks L."/>
            <person name="Nakagawa J."/>
            <person name="Arita M."/>
        </authorList>
    </citation>
    <scope>NUCLEOTIDE SEQUENCE [LARGE SCALE GENOMIC DNA]</scope>
    <source>
        <strain evidence="9 10">JCM 12225</strain>
    </source>
</reference>
<dbReference type="InterPro" id="IPR023627">
    <property type="entry name" value="Rcmb_RecR"/>
</dbReference>
<dbReference type="GO" id="GO:0008270">
    <property type="term" value="F:zinc ion binding"/>
    <property type="evidence" value="ECO:0007669"/>
    <property type="project" value="UniProtKB-KW"/>
</dbReference>
<keyword evidence="2 7" id="KW-0227">DNA damage</keyword>
<keyword evidence="1 7" id="KW-0479">Metal-binding</keyword>
<evidence type="ECO:0000256" key="5">
    <source>
        <dbReference type="ARBA" id="ARBA00023172"/>
    </source>
</evidence>
<gene>
    <name evidence="7" type="primary">recR</name>
    <name evidence="9" type="ORF">FFIC_090170</name>
</gene>
<feature type="domain" description="Toprim" evidence="8">
    <location>
        <begin position="82"/>
        <end position="178"/>
    </location>
</feature>
<dbReference type="PANTHER" id="PTHR30446">
    <property type="entry name" value="RECOMBINATION PROTEIN RECR"/>
    <property type="match status" value="1"/>
</dbReference>
<keyword evidence="10" id="KW-1185">Reference proteome</keyword>
<name>A0A0K8MFA0_9LACO</name>
<dbReference type="HAMAP" id="MF_00017">
    <property type="entry name" value="RecR"/>
    <property type="match status" value="1"/>
</dbReference>
<evidence type="ECO:0000256" key="7">
    <source>
        <dbReference type="HAMAP-Rule" id="MF_00017"/>
    </source>
</evidence>
<comment type="caution">
    <text evidence="7">Lacks conserved residue(s) required for the propagation of feature annotation.</text>
</comment>
<comment type="similarity">
    <text evidence="7">Belongs to the RecR family.</text>
</comment>
<keyword evidence="3 7" id="KW-0863">Zinc-finger</keyword>
<dbReference type="InterPro" id="IPR015967">
    <property type="entry name" value="Rcmb_RecR_Znf"/>
</dbReference>
<dbReference type="GO" id="GO:0003677">
    <property type="term" value="F:DNA binding"/>
    <property type="evidence" value="ECO:0007669"/>
    <property type="project" value="UniProtKB-UniRule"/>
</dbReference>
<organism evidence="9 10">
    <name type="scientific">Fructobacillus ficulneus</name>
    <dbReference type="NCBI Taxonomy" id="157463"/>
    <lineage>
        <taxon>Bacteria</taxon>
        <taxon>Bacillati</taxon>
        <taxon>Bacillota</taxon>
        <taxon>Bacilli</taxon>
        <taxon>Lactobacillales</taxon>
        <taxon>Lactobacillaceae</taxon>
        <taxon>Fructobacillus</taxon>
    </lineage>
</organism>
<keyword evidence="5 7" id="KW-0233">DNA recombination</keyword>
<keyword evidence="6 7" id="KW-0234">DNA repair</keyword>
<protein>
    <recommendedName>
        <fullName evidence="7">Recombination protein RecR</fullName>
    </recommendedName>
</protein>
<keyword evidence="4 7" id="KW-0862">Zinc</keyword>
<dbReference type="EMBL" id="DF967986">
    <property type="protein sequence ID" value="GAO99195.1"/>
    <property type="molecule type" value="Genomic_DNA"/>
</dbReference>
<dbReference type="GO" id="GO:0006281">
    <property type="term" value="P:DNA repair"/>
    <property type="evidence" value="ECO:0007669"/>
    <property type="project" value="UniProtKB-UniRule"/>
</dbReference>
<dbReference type="RefSeq" id="WP_061992622.1">
    <property type="nucleotide sequence ID" value="NZ_DF967986.1"/>
</dbReference>
<dbReference type="Gene3D" id="3.30.60.80">
    <property type="match status" value="1"/>
</dbReference>
<dbReference type="Gene3D" id="1.10.8.420">
    <property type="entry name" value="RecR Domain 1"/>
    <property type="match status" value="1"/>
</dbReference>
<evidence type="ECO:0000256" key="6">
    <source>
        <dbReference type="ARBA" id="ARBA00023204"/>
    </source>
</evidence>
<evidence type="ECO:0000313" key="9">
    <source>
        <dbReference type="EMBL" id="GAO99195.1"/>
    </source>
</evidence>
<evidence type="ECO:0000313" key="10">
    <source>
        <dbReference type="Proteomes" id="UP000253891"/>
    </source>
</evidence>
<dbReference type="PROSITE" id="PS50880">
    <property type="entry name" value="TOPRIM"/>
    <property type="match status" value="1"/>
</dbReference>
<dbReference type="STRING" id="157463.GCA_001047075_00116"/>
<evidence type="ECO:0000256" key="4">
    <source>
        <dbReference type="ARBA" id="ARBA00022833"/>
    </source>
</evidence>
<dbReference type="InterPro" id="IPR034137">
    <property type="entry name" value="TOPRIM_RecR"/>
</dbReference>
<dbReference type="InterPro" id="IPR000093">
    <property type="entry name" value="DNA_Rcmb_RecR"/>
</dbReference>
<evidence type="ECO:0000256" key="2">
    <source>
        <dbReference type="ARBA" id="ARBA00022763"/>
    </source>
</evidence>
<dbReference type="Pfam" id="PF02132">
    <property type="entry name" value="RecR_ZnF"/>
    <property type="match status" value="1"/>
</dbReference>
<dbReference type="Gene3D" id="6.10.250.240">
    <property type="match status" value="1"/>
</dbReference>
<dbReference type="Gene3D" id="3.40.1360.10">
    <property type="match status" value="1"/>
</dbReference>
<comment type="function">
    <text evidence="7">May play a role in DNA repair. It seems to be involved in an RecBC-independent recombinational process of DNA repair. It may act with RecF and RecO.</text>
</comment>
<dbReference type="GO" id="GO:0006310">
    <property type="term" value="P:DNA recombination"/>
    <property type="evidence" value="ECO:0007669"/>
    <property type="project" value="UniProtKB-UniRule"/>
</dbReference>
<accession>A0A0K8MFA0</accession>
<dbReference type="InterPro" id="IPR006171">
    <property type="entry name" value="TOPRIM_dom"/>
</dbReference>
<dbReference type="PANTHER" id="PTHR30446:SF0">
    <property type="entry name" value="RECOMBINATION PROTEIN RECR"/>
    <property type="match status" value="1"/>
</dbReference>
<dbReference type="NCBIfam" id="TIGR00615">
    <property type="entry name" value="recR"/>
    <property type="match status" value="1"/>
</dbReference>
<evidence type="ECO:0000259" key="8">
    <source>
        <dbReference type="PROSITE" id="PS50880"/>
    </source>
</evidence>
<dbReference type="Pfam" id="PF21176">
    <property type="entry name" value="RecR_HhH"/>
    <property type="match status" value="1"/>
</dbReference>
<dbReference type="Pfam" id="PF13662">
    <property type="entry name" value="Toprim_4"/>
    <property type="match status" value="1"/>
</dbReference>